<name>A0ABQ2CHC4_9MICC</name>
<gene>
    <name evidence="5" type="ORF">GCM10007175_28610</name>
</gene>
<dbReference type="Pfam" id="PF01055">
    <property type="entry name" value="Glyco_hydro_31_2nd"/>
    <property type="match status" value="1"/>
</dbReference>
<dbReference type="Gene3D" id="2.60.40.1180">
    <property type="entry name" value="Golgi alpha-mannosidase II"/>
    <property type="match status" value="2"/>
</dbReference>
<evidence type="ECO:0000259" key="4">
    <source>
        <dbReference type="Pfam" id="PF21365"/>
    </source>
</evidence>
<sequence length="816" mass="91904">MNPDKAFAMTLTSENTHLDIERLAPHLRLATDPSAAETSVVRGDRYRFTVLTSRMIRMEYSEDGRFEDRASQMALNRRFDQPEFRVIDEAGYLQILTEHLHLTYDKEPFSPNGLTIQVKGNLSAYHSLWRYSEAGENLGGTARTLDGADGAVPLEPGLMSRNGYAVLDDSATLLLEDDGWFSPRRPGQGQDLYFFGYGRSYRDCLQDFYRLTGNTPMIPKFALGNWWSRYYRYTAAEYKELITRFKTEKIPFSVAVLDMDWHHVDIDPKFGSGWTGYTWNTELFPDPDEFMGWLHENGLRLTLNVHPADGVRAHEDAYAAVAFTLGLDPAEEHPIVFDVTDPAFLKAYFEQLHHPLEERGVDFWWLDWQSGSHSKIAGFDPLWVLNHLHFLDSARDGKRPLTFSRYAGPGSHRYPIGFSGDTIVTWESLQFQPYFTATASNIGYGWWSHDIGGHMGGYKDEDLAVRWTQFGVFSPIMRLHSSSSLFSGKEPWGYRTGAAEIMTRYLRLRHQLLPYLHTMNHRASEEGLPLVQPMYYEHPENDAAYSVPNQYLFGTKLMVCPITSPQNTTLNLGKTKAWLPEGVWIDFFTGMVYRGDRTMYLYRRPEHLPTLAPAGAIIPLTQESAAVNGTANPASVELRIFGGASGTFELIEDNDPELTSAQSPARTAMRLDWETGTFTVESVTGYISAIPELRNYELSFSGFAATGQITVTSAGRLLEYTLTANHATNTTCVCVKDVAASEGLTITFENGMALTENDAAGRALELLADAQIEFRLKDAIFKKIQECSDASLLISHLQSMDLEPDLMGALTEIFLA</sequence>
<dbReference type="InterPro" id="IPR017853">
    <property type="entry name" value="GH"/>
</dbReference>
<comment type="caution">
    <text evidence="5">The sequence shown here is derived from an EMBL/GenBank/DDBJ whole genome shotgun (WGS) entry which is preliminary data.</text>
</comment>
<evidence type="ECO:0000259" key="3">
    <source>
        <dbReference type="Pfam" id="PF01055"/>
    </source>
</evidence>
<keyword evidence="2" id="KW-0378">Hydrolase</keyword>
<comment type="similarity">
    <text evidence="1 2">Belongs to the glycosyl hydrolase 31 family.</text>
</comment>
<dbReference type="InterPro" id="IPR013780">
    <property type="entry name" value="Glyco_hydro_b"/>
</dbReference>
<dbReference type="SUPFAM" id="SSF51445">
    <property type="entry name" value="(Trans)glycosidases"/>
    <property type="match status" value="1"/>
</dbReference>
<evidence type="ECO:0000256" key="1">
    <source>
        <dbReference type="ARBA" id="ARBA00007806"/>
    </source>
</evidence>
<evidence type="ECO:0000313" key="6">
    <source>
        <dbReference type="Proteomes" id="UP000658754"/>
    </source>
</evidence>
<accession>A0ABQ2CHC4</accession>
<dbReference type="Proteomes" id="UP000658754">
    <property type="component" value="Unassembled WGS sequence"/>
</dbReference>
<dbReference type="EMBL" id="BMKV01000005">
    <property type="protein sequence ID" value="GGI89540.1"/>
    <property type="molecule type" value="Genomic_DNA"/>
</dbReference>
<dbReference type="SUPFAM" id="SSF51011">
    <property type="entry name" value="Glycosyl hydrolase domain"/>
    <property type="match status" value="1"/>
</dbReference>
<feature type="domain" description="Glycosyl hydrolase family 31 C-terminal" evidence="4">
    <location>
        <begin position="527"/>
        <end position="618"/>
    </location>
</feature>
<proteinExistence type="inferred from homology"/>
<dbReference type="InterPro" id="IPR051816">
    <property type="entry name" value="Glycosyl_Hydrolase_31"/>
</dbReference>
<reference evidence="6" key="1">
    <citation type="journal article" date="2019" name="Int. J. Syst. Evol. Microbiol.">
        <title>The Global Catalogue of Microorganisms (GCM) 10K type strain sequencing project: providing services to taxonomists for standard genome sequencing and annotation.</title>
        <authorList>
            <consortium name="The Broad Institute Genomics Platform"/>
            <consortium name="The Broad Institute Genome Sequencing Center for Infectious Disease"/>
            <person name="Wu L."/>
            <person name="Ma J."/>
        </authorList>
    </citation>
    <scope>NUCLEOTIDE SEQUENCE [LARGE SCALE GENOMIC DNA]</scope>
    <source>
        <strain evidence="6">CGMCC 1.3601</strain>
    </source>
</reference>
<keyword evidence="6" id="KW-1185">Reference proteome</keyword>
<dbReference type="CDD" id="cd06595">
    <property type="entry name" value="GH31_u1"/>
    <property type="match status" value="1"/>
</dbReference>
<dbReference type="Gene3D" id="3.20.20.80">
    <property type="entry name" value="Glycosidases"/>
    <property type="match status" value="1"/>
</dbReference>
<dbReference type="InterPro" id="IPR048395">
    <property type="entry name" value="Glyco_hydro_31_C"/>
</dbReference>
<protein>
    <submittedName>
        <fullName evidence="5">Alpha-glucosidase</fullName>
    </submittedName>
</protein>
<dbReference type="Gene3D" id="2.60.40.1760">
    <property type="entry name" value="glycosyl hydrolase (family 31)"/>
    <property type="match status" value="1"/>
</dbReference>
<keyword evidence="2" id="KW-0326">Glycosidase</keyword>
<dbReference type="Pfam" id="PF21365">
    <property type="entry name" value="Glyco_hydro_31_3rd"/>
    <property type="match status" value="1"/>
</dbReference>
<dbReference type="PANTHER" id="PTHR43863:SF2">
    <property type="entry name" value="MALTASE-GLUCOAMYLASE"/>
    <property type="match status" value="1"/>
</dbReference>
<evidence type="ECO:0000256" key="2">
    <source>
        <dbReference type="RuleBase" id="RU361185"/>
    </source>
</evidence>
<dbReference type="InterPro" id="IPR000322">
    <property type="entry name" value="Glyco_hydro_31_TIM"/>
</dbReference>
<organism evidence="5 6">
    <name type="scientific">Pseudarthrobacter scleromae</name>
    <dbReference type="NCBI Taxonomy" id="158897"/>
    <lineage>
        <taxon>Bacteria</taxon>
        <taxon>Bacillati</taxon>
        <taxon>Actinomycetota</taxon>
        <taxon>Actinomycetes</taxon>
        <taxon>Micrococcales</taxon>
        <taxon>Micrococcaceae</taxon>
        <taxon>Pseudarthrobacter</taxon>
    </lineage>
</organism>
<evidence type="ECO:0000313" key="5">
    <source>
        <dbReference type="EMBL" id="GGI89540.1"/>
    </source>
</evidence>
<feature type="domain" description="Glycoside hydrolase family 31 TIM barrel" evidence="3">
    <location>
        <begin position="215"/>
        <end position="519"/>
    </location>
</feature>
<dbReference type="PANTHER" id="PTHR43863">
    <property type="entry name" value="HYDROLASE, PUTATIVE (AFU_ORTHOLOGUE AFUA_1G03140)-RELATED"/>
    <property type="match status" value="1"/>
</dbReference>